<dbReference type="GO" id="GO:0009245">
    <property type="term" value="P:lipid A biosynthetic process"/>
    <property type="evidence" value="ECO:0007669"/>
    <property type="project" value="UniProtKB-UniRule"/>
</dbReference>
<feature type="active site" description="Proton acceptor" evidence="7">
    <location>
        <position position="257"/>
    </location>
</feature>
<dbReference type="NCBIfam" id="NF002060">
    <property type="entry name" value="PRK00892.1"/>
    <property type="match status" value="1"/>
</dbReference>
<protein>
    <recommendedName>
        <fullName evidence="7">UDP-3-O-acylglucosamine N-acyltransferase</fullName>
        <ecNumber evidence="7">2.3.1.191</ecNumber>
    </recommendedName>
</protein>
<organism evidence="9 10">
    <name type="scientific">Candidatus Aphodousia faecigallinarum</name>
    <dbReference type="NCBI Taxonomy" id="2840677"/>
    <lineage>
        <taxon>Bacteria</taxon>
        <taxon>Pseudomonadati</taxon>
        <taxon>Pseudomonadota</taxon>
        <taxon>Betaproteobacteria</taxon>
        <taxon>Burkholderiales</taxon>
        <taxon>Sutterellaceae</taxon>
        <taxon>Sutterellaceae incertae sedis</taxon>
        <taxon>Candidatus Aphodousia</taxon>
    </lineage>
</organism>
<sequence>MTKRTAYPIAVLVEAVRRQCGDRLSQELVGPYEGVAVRSIGALSHAKPDEVAFLANPKYLDEVKDCQAGVVVLRKEDKEAIYGDETPRAMVITPNPYAWFAFALQVVEKLESQFASGIHPHASVAVTAHVDPSARVDAGAVIEDHAVVGARAWIGANSVVGVGSVIGDDTRLHPNVTVDHHCTIGARCVLQSGCVIGGDGFGFAPFEGEWVKIPQIGGVRIEDDVEIGANTAVDRGALDDTVIGKGSKVDNLIQIAHNCRLGEHCVMAGAASMAGSTTLGDHVTVGGAANINGHIKIPSGATIGPATTVISYPDDVKLMMGFFPAMPNREFERSAVMIKHLPEMRKRLRALEAALAKLESKEEK</sequence>
<evidence type="ECO:0000256" key="3">
    <source>
        <dbReference type="ARBA" id="ARBA00022679"/>
    </source>
</evidence>
<dbReference type="Gene3D" id="2.160.10.10">
    <property type="entry name" value="Hexapeptide repeat proteins"/>
    <property type="match status" value="1"/>
</dbReference>
<name>A0A9D1IIH4_9BURK</name>
<feature type="domain" description="UDP-3-O-[3-hydroxymyristoyl] glucosamine N-acyltransferase non-repeat region" evidence="8">
    <location>
        <begin position="36"/>
        <end position="105"/>
    </location>
</feature>
<comment type="caution">
    <text evidence="9">The sequence shown here is derived from an EMBL/GenBank/DDBJ whole genome shotgun (WGS) entry which is preliminary data.</text>
</comment>
<keyword evidence="5 7" id="KW-0443">Lipid metabolism</keyword>
<dbReference type="PANTHER" id="PTHR43378:SF2">
    <property type="entry name" value="UDP-3-O-ACYLGLUCOSAMINE N-ACYLTRANSFERASE 1, MITOCHONDRIAL-RELATED"/>
    <property type="match status" value="1"/>
</dbReference>
<dbReference type="Pfam" id="PF00132">
    <property type="entry name" value="Hexapep"/>
    <property type="match status" value="1"/>
</dbReference>
<comment type="catalytic activity">
    <reaction evidence="7">
        <text>a UDP-3-O-[(3R)-3-hydroxyacyl]-alpha-D-glucosamine + a (3R)-hydroxyacyl-[ACP] = a UDP-2-N,3-O-bis[(3R)-3-hydroxyacyl]-alpha-D-glucosamine + holo-[ACP] + H(+)</text>
        <dbReference type="Rhea" id="RHEA:53836"/>
        <dbReference type="Rhea" id="RHEA-COMP:9685"/>
        <dbReference type="Rhea" id="RHEA-COMP:9945"/>
        <dbReference type="ChEBI" id="CHEBI:15378"/>
        <dbReference type="ChEBI" id="CHEBI:64479"/>
        <dbReference type="ChEBI" id="CHEBI:78827"/>
        <dbReference type="ChEBI" id="CHEBI:137740"/>
        <dbReference type="ChEBI" id="CHEBI:137748"/>
        <dbReference type="EC" id="2.3.1.191"/>
    </reaction>
</comment>
<dbReference type="AlphaFoldDB" id="A0A9D1IIH4"/>
<dbReference type="GO" id="GO:0016410">
    <property type="term" value="F:N-acyltransferase activity"/>
    <property type="evidence" value="ECO:0007669"/>
    <property type="project" value="InterPro"/>
</dbReference>
<dbReference type="HAMAP" id="MF_00523">
    <property type="entry name" value="LpxD"/>
    <property type="match status" value="1"/>
</dbReference>
<dbReference type="Pfam" id="PF04613">
    <property type="entry name" value="LpxD"/>
    <property type="match status" value="1"/>
</dbReference>
<evidence type="ECO:0000259" key="8">
    <source>
        <dbReference type="Pfam" id="PF04613"/>
    </source>
</evidence>
<gene>
    <name evidence="7 9" type="primary">lpxD</name>
    <name evidence="9" type="ORF">IAC56_05055</name>
</gene>
<comment type="similarity">
    <text evidence="7">Belongs to the transferase hexapeptide repeat family. LpxD subfamily.</text>
</comment>
<dbReference type="InterPro" id="IPR020573">
    <property type="entry name" value="UDP_GlcNAc_AcTrfase_non-rep"/>
</dbReference>
<keyword evidence="6 7" id="KW-0012">Acyltransferase</keyword>
<evidence type="ECO:0000313" key="10">
    <source>
        <dbReference type="Proteomes" id="UP000824083"/>
    </source>
</evidence>
<accession>A0A9D1IIH4</accession>
<dbReference type="InterPro" id="IPR001451">
    <property type="entry name" value="Hexapep"/>
</dbReference>
<evidence type="ECO:0000256" key="5">
    <source>
        <dbReference type="ARBA" id="ARBA00023098"/>
    </source>
</evidence>
<comment type="subunit">
    <text evidence="7">Homotrimer.</text>
</comment>
<evidence type="ECO:0000256" key="4">
    <source>
        <dbReference type="ARBA" id="ARBA00022737"/>
    </source>
</evidence>
<dbReference type="InterPro" id="IPR007691">
    <property type="entry name" value="LpxD"/>
</dbReference>
<dbReference type="EC" id="2.3.1.191" evidence="7"/>
<evidence type="ECO:0000313" key="9">
    <source>
        <dbReference type="EMBL" id="HIU37623.1"/>
    </source>
</evidence>
<evidence type="ECO:0000256" key="1">
    <source>
        <dbReference type="ARBA" id="ARBA00022516"/>
    </source>
</evidence>
<dbReference type="InterPro" id="IPR011004">
    <property type="entry name" value="Trimer_LpxA-like_sf"/>
</dbReference>
<keyword evidence="4 7" id="KW-0677">Repeat</keyword>
<comment type="pathway">
    <text evidence="7">Bacterial outer membrane biogenesis; LPS lipid A biosynthesis.</text>
</comment>
<dbReference type="EMBL" id="DVMY01000082">
    <property type="protein sequence ID" value="HIU37623.1"/>
    <property type="molecule type" value="Genomic_DNA"/>
</dbReference>
<keyword evidence="1 7" id="KW-0444">Lipid biosynthesis</keyword>
<dbReference type="Gene3D" id="3.40.1390.10">
    <property type="entry name" value="MurE/MurF, N-terminal domain"/>
    <property type="match status" value="1"/>
</dbReference>
<proteinExistence type="inferred from homology"/>
<reference evidence="9" key="2">
    <citation type="journal article" date="2021" name="PeerJ">
        <title>Extensive microbial diversity within the chicken gut microbiome revealed by metagenomics and culture.</title>
        <authorList>
            <person name="Gilroy R."/>
            <person name="Ravi A."/>
            <person name="Getino M."/>
            <person name="Pursley I."/>
            <person name="Horton D.L."/>
            <person name="Alikhan N.F."/>
            <person name="Baker D."/>
            <person name="Gharbi K."/>
            <person name="Hall N."/>
            <person name="Watson M."/>
            <person name="Adriaenssens E.M."/>
            <person name="Foster-Nyarko E."/>
            <person name="Jarju S."/>
            <person name="Secka A."/>
            <person name="Antonio M."/>
            <person name="Oren A."/>
            <person name="Chaudhuri R.R."/>
            <person name="La Ragione R."/>
            <person name="Hildebrand F."/>
            <person name="Pallen M.J."/>
        </authorList>
    </citation>
    <scope>NUCLEOTIDE SEQUENCE</scope>
    <source>
        <strain evidence="9">7463</strain>
    </source>
</reference>
<dbReference type="Proteomes" id="UP000824083">
    <property type="component" value="Unassembled WGS sequence"/>
</dbReference>
<dbReference type="SUPFAM" id="SSF51161">
    <property type="entry name" value="Trimeric LpxA-like enzymes"/>
    <property type="match status" value="1"/>
</dbReference>
<evidence type="ECO:0000256" key="6">
    <source>
        <dbReference type="ARBA" id="ARBA00023315"/>
    </source>
</evidence>
<dbReference type="CDD" id="cd03352">
    <property type="entry name" value="LbH_LpxD"/>
    <property type="match status" value="1"/>
</dbReference>
<evidence type="ECO:0000256" key="2">
    <source>
        <dbReference type="ARBA" id="ARBA00022556"/>
    </source>
</evidence>
<dbReference type="GO" id="GO:0103118">
    <property type="term" value="F:UDP-3-O-[(3R)-3-hydroxyacyl]-glucosamine N-acyltransferase activity"/>
    <property type="evidence" value="ECO:0007669"/>
    <property type="project" value="UniProtKB-EC"/>
</dbReference>
<keyword evidence="3 7" id="KW-0808">Transferase</keyword>
<dbReference type="GO" id="GO:0016020">
    <property type="term" value="C:membrane"/>
    <property type="evidence" value="ECO:0007669"/>
    <property type="project" value="GOC"/>
</dbReference>
<dbReference type="NCBIfam" id="TIGR01853">
    <property type="entry name" value="lipid_A_lpxD"/>
    <property type="match status" value="1"/>
</dbReference>
<dbReference type="PANTHER" id="PTHR43378">
    <property type="entry name" value="UDP-3-O-ACYLGLUCOSAMINE N-ACYLTRANSFERASE"/>
    <property type="match status" value="1"/>
</dbReference>
<keyword evidence="2 7" id="KW-0441">Lipid A biosynthesis</keyword>
<evidence type="ECO:0000256" key="7">
    <source>
        <dbReference type="HAMAP-Rule" id="MF_00523"/>
    </source>
</evidence>
<comment type="function">
    <text evidence="7">Catalyzes the N-acylation of UDP-3-O-acylglucosamine using 3-hydroxyacyl-ACP as the acyl donor. Is involved in the biosynthesis of lipid A, a phosphorylated glycolipid that anchors the lipopolysaccharide to the outer membrane of the cell.</text>
</comment>
<reference evidence="9" key="1">
    <citation type="submission" date="2020-10" db="EMBL/GenBank/DDBJ databases">
        <authorList>
            <person name="Gilroy R."/>
        </authorList>
    </citation>
    <scope>NUCLEOTIDE SEQUENCE</scope>
    <source>
        <strain evidence="9">7463</strain>
    </source>
</reference>